<protein>
    <submittedName>
        <fullName evidence="11">Nucleoside permease</fullName>
    </submittedName>
</protein>
<dbReference type="InterPro" id="IPR008276">
    <property type="entry name" value="C_nuclsd_transpt"/>
</dbReference>
<dbReference type="eggNOG" id="COG1972">
    <property type="taxonomic scope" value="Bacteria"/>
</dbReference>
<dbReference type="PANTHER" id="PTHR10590">
    <property type="entry name" value="SODIUM/NUCLEOSIDE COTRANSPORTER"/>
    <property type="match status" value="1"/>
</dbReference>
<feature type="transmembrane region" description="Helical" evidence="7">
    <location>
        <begin position="145"/>
        <end position="164"/>
    </location>
</feature>
<feature type="domain" description="Nucleoside transporter/FeoB GTPase Gate" evidence="10">
    <location>
        <begin position="234"/>
        <end position="333"/>
    </location>
</feature>
<feature type="transmembrane region" description="Helical" evidence="7">
    <location>
        <begin position="562"/>
        <end position="583"/>
    </location>
</feature>
<dbReference type="OrthoDB" id="9766455at2"/>
<proteinExistence type="inferred from homology"/>
<feature type="transmembrane region" description="Helical" evidence="7">
    <location>
        <begin position="343"/>
        <end position="366"/>
    </location>
</feature>
<dbReference type="InterPro" id="IPR011657">
    <property type="entry name" value="CNT_C_dom"/>
</dbReference>
<evidence type="ECO:0000313" key="12">
    <source>
        <dbReference type="Proteomes" id="UP000006049"/>
    </source>
</evidence>
<dbReference type="Pfam" id="PF01773">
    <property type="entry name" value="Nucleos_tra2_N"/>
    <property type="match status" value="1"/>
</dbReference>
<feature type="transmembrane region" description="Helical" evidence="7">
    <location>
        <begin position="454"/>
        <end position="476"/>
    </location>
</feature>
<evidence type="ECO:0000256" key="6">
    <source>
        <dbReference type="ARBA" id="ARBA00023136"/>
    </source>
</evidence>
<dbReference type="KEGG" id="asl:Aeqsu_0710"/>
<organism evidence="11 12">
    <name type="scientific">Aequorivita sublithincola (strain DSM 14238 / LMG 21431 / ACAM 643 / 9-3)</name>
    <dbReference type="NCBI Taxonomy" id="746697"/>
    <lineage>
        <taxon>Bacteria</taxon>
        <taxon>Pseudomonadati</taxon>
        <taxon>Bacteroidota</taxon>
        <taxon>Flavobacteriia</taxon>
        <taxon>Flavobacteriales</taxon>
        <taxon>Flavobacteriaceae</taxon>
        <taxon>Aequorivita</taxon>
    </lineage>
</organism>
<dbReference type="HOGENOM" id="CLU_016813_4_2_10"/>
<feature type="transmembrane region" description="Helical" evidence="7">
    <location>
        <begin position="242"/>
        <end position="261"/>
    </location>
</feature>
<name>I3YTA0_AEQSU</name>
<feature type="transmembrane region" description="Helical" evidence="7">
    <location>
        <begin position="525"/>
        <end position="550"/>
    </location>
</feature>
<evidence type="ECO:0000256" key="1">
    <source>
        <dbReference type="ARBA" id="ARBA00004651"/>
    </source>
</evidence>
<accession>I3YTA0</accession>
<dbReference type="InterPro" id="IPR011642">
    <property type="entry name" value="Gate_dom"/>
</dbReference>
<comment type="subcellular location">
    <subcellularLocation>
        <location evidence="1">Cell membrane</location>
        <topology evidence="1">Multi-pass membrane protein</topology>
    </subcellularLocation>
</comment>
<evidence type="ECO:0000259" key="8">
    <source>
        <dbReference type="Pfam" id="PF01773"/>
    </source>
</evidence>
<feature type="transmembrane region" description="Helical" evidence="7">
    <location>
        <begin position="309"/>
        <end position="331"/>
    </location>
</feature>
<dbReference type="STRING" id="746697.Aeqsu_0710"/>
<evidence type="ECO:0000256" key="4">
    <source>
        <dbReference type="ARBA" id="ARBA00022692"/>
    </source>
</evidence>
<dbReference type="GO" id="GO:0005337">
    <property type="term" value="F:nucleoside transmembrane transporter activity"/>
    <property type="evidence" value="ECO:0007669"/>
    <property type="project" value="InterPro"/>
</dbReference>
<dbReference type="AlphaFoldDB" id="I3YTA0"/>
<gene>
    <name evidence="11" type="ordered locus">Aeqsu_0710</name>
</gene>
<feature type="transmembrane region" description="Helical" evidence="7">
    <location>
        <begin position="409"/>
        <end position="434"/>
    </location>
</feature>
<dbReference type="GO" id="GO:0005886">
    <property type="term" value="C:plasma membrane"/>
    <property type="evidence" value="ECO:0007669"/>
    <property type="project" value="UniProtKB-SubCell"/>
</dbReference>
<evidence type="ECO:0000256" key="2">
    <source>
        <dbReference type="ARBA" id="ARBA00009033"/>
    </source>
</evidence>
<evidence type="ECO:0000256" key="3">
    <source>
        <dbReference type="ARBA" id="ARBA00022475"/>
    </source>
</evidence>
<dbReference type="PANTHER" id="PTHR10590:SF4">
    <property type="entry name" value="SOLUTE CARRIER FAMILY 28 MEMBER 3"/>
    <property type="match status" value="1"/>
</dbReference>
<sequence>MQKYLLVAIALFFFGNIFGQSIEKTWQFSEVKDQDGLSIININPEKDYLKLENGSFEYQMAPNDSLKSTGDYIFQNNLLVLFFNEPNDNIRRFRVAQVTDSTLSLSENNIEYQLKVPSASAVVSPLTVVKSSEIIPSQGFSMQSFWRGILGMISLLVIAFLFSANRKAINWKTVGLGLGFQLLIAIGVLKVGFIKSGFEAVGQLFINVLEYTRAGSEFLFGGMLDINSFGFIFAFQVLPTIIFFSALTSVLFYFGIIQIVVKGMGWLLTKLLNISGAESLSVAGNIFLGQTEAPLLIKAYLEKMNKSEMLLVMVGGMATVAGAVLAAYIGFLGGDDPELRLTFAKHLLAASVMAAPGAIVISKILYPQTEPIETDVHVSSDKIGSNFLDAIANGTTEGLRLAVNVGAMLLVFVAFIAMFNGIIGALASFDGFTIEALNFNWQFMSLNEYIANKTAYDGLSLEFILGTVFAPLMWLIGVAKEDMTMMGQLLGIKLAASEFVGYIQLTELKNVSNELHLNYEKSIIMATYMLCGFANFASIGIQIGGIGSLAPGQRKTLSKFGMKALIGGTIASLISATIAGMIIG</sequence>
<feature type="domain" description="Concentrative nucleoside transporter C-terminal" evidence="9">
    <location>
        <begin position="346"/>
        <end position="580"/>
    </location>
</feature>
<keyword evidence="12" id="KW-1185">Reference proteome</keyword>
<dbReference type="Pfam" id="PF07662">
    <property type="entry name" value="Nucleos_tra2_C"/>
    <property type="match status" value="1"/>
</dbReference>
<dbReference type="GO" id="GO:0015293">
    <property type="term" value="F:symporter activity"/>
    <property type="evidence" value="ECO:0007669"/>
    <property type="project" value="TreeGrafter"/>
</dbReference>
<feature type="domain" description="Concentrative nucleoside transporter N-terminal" evidence="8">
    <location>
        <begin position="150"/>
        <end position="223"/>
    </location>
</feature>
<evidence type="ECO:0000313" key="11">
    <source>
        <dbReference type="EMBL" id="AFL80218.1"/>
    </source>
</evidence>
<comment type="similarity">
    <text evidence="2">Belongs to the concentrative nucleoside transporter (CNT) (TC 2.A.41) family.</text>
</comment>
<dbReference type="RefSeq" id="WP_014781476.1">
    <property type="nucleotide sequence ID" value="NC_018013.1"/>
</dbReference>
<dbReference type="PATRIC" id="fig|746697.3.peg.709"/>
<dbReference type="EMBL" id="CP003280">
    <property type="protein sequence ID" value="AFL80218.1"/>
    <property type="molecule type" value="Genomic_DNA"/>
</dbReference>
<dbReference type="Pfam" id="PF07670">
    <property type="entry name" value="Gate"/>
    <property type="match status" value="1"/>
</dbReference>
<dbReference type="Proteomes" id="UP000006049">
    <property type="component" value="Chromosome"/>
</dbReference>
<dbReference type="InterPro" id="IPR002668">
    <property type="entry name" value="CNT_N_dom"/>
</dbReference>
<evidence type="ECO:0000256" key="7">
    <source>
        <dbReference type="SAM" id="Phobius"/>
    </source>
</evidence>
<evidence type="ECO:0000256" key="5">
    <source>
        <dbReference type="ARBA" id="ARBA00022989"/>
    </source>
</evidence>
<evidence type="ECO:0000259" key="10">
    <source>
        <dbReference type="Pfam" id="PF07670"/>
    </source>
</evidence>
<keyword evidence="4 7" id="KW-0812">Transmembrane</keyword>
<keyword evidence="5 7" id="KW-1133">Transmembrane helix</keyword>
<feature type="transmembrane region" description="Helical" evidence="7">
    <location>
        <begin position="176"/>
        <end position="198"/>
    </location>
</feature>
<keyword evidence="3" id="KW-1003">Cell membrane</keyword>
<reference evidence="11 12" key="1">
    <citation type="submission" date="2012-06" db="EMBL/GenBank/DDBJ databases">
        <title>The complete genome of Aequorivita sublithincola DSM 14238.</title>
        <authorList>
            <consortium name="US DOE Joint Genome Institute (JGI-PGF)"/>
            <person name="Lucas S."/>
            <person name="Copeland A."/>
            <person name="Lapidus A."/>
            <person name="Goodwin L."/>
            <person name="Pitluck S."/>
            <person name="Peters L."/>
            <person name="Munk A.C.C."/>
            <person name="Kyrpides N."/>
            <person name="Mavromatis K."/>
            <person name="Pagani I."/>
            <person name="Ivanova N."/>
            <person name="Ovchinnikova G."/>
            <person name="Zeytun A."/>
            <person name="Detter J.C."/>
            <person name="Han C."/>
            <person name="Land M."/>
            <person name="Hauser L."/>
            <person name="Markowitz V."/>
            <person name="Cheng J.-F."/>
            <person name="Hugenholtz P."/>
            <person name="Woyke T."/>
            <person name="Wu D."/>
            <person name="Tindall B."/>
            <person name="Faehnrich R."/>
            <person name="Brambilla E."/>
            <person name="Klenk H.-P."/>
            <person name="Eisen J.A."/>
        </authorList>
    </citation>
    <scope>NUCLEOTIDE SEQUENCE [LARGE SCALE GENOMIC DNA]</scope>
    <source>
        <strain evidence="12">DSM 14238 / LMG 21431 / ACAM 643 / 9-3</strain>
    </source>
</reference>
<keyword evidence="6 7" id="KW-0472">Membrane</keyword>
<evidence type="ECO:0000259" key="9">
    <source>
        <dbReference type="Pfam" id="PF07662"/>
    </source>
</evidence>